<organism evidence="1 2">
    <name type="scientific">Bifidobacterium minimum</name>
    <dbReference type="NCBI Taxonomy" id="1693"/>
    <lineage>
        <taxon>Bacteria</taxon>
        <taxon>Bacillati</taxon>
        <taxon>Actinomycetota</taxon>
        <taxon>Actinomycetes</taxon>
        <taxon>Bifidobacteriales</taxon>
        <taxon>Bifidobacteriaceae</taxon>
        <taxon>Bifidobacterium</taxon>
    </lineage>
</organism>
<dbReference type="AlphaFoldDB" id="A0A087BPL5"/>
<comment type="caution">
    <text evidence="1">The sequence shown here is derived from an EMBL/GenBank/DDBJ whole genome shotgun (WGS) entry which is preliminary data.</text>
</comment>
<dbReference type="RefSeq" id="WP_152595243.1">
    <property type="nucleotide sequence ID" value="NZ_JGZD01000008.1"/>
</dbReference>
<gene>
    <name evidence="1" type="ORF">BMIN_0676</name>
</gene>
<accession>A0A087BPL5</accession>
<protein>
    <submittedName>
        <fullName evidence="1">Uncharacterized protein</fullName>
    </submittedName>
</protein>
<dbReference type="EMBL" id="JGZD01000008">
    <property type="protein sequence ID" value="KFI72965.1"/>
    <property type="molecule type" value="Genomic_DNA"/>
</dbReference>
<dbReference type="STRING" id="1693.BMIN_0676"/>
<evidence type="ECO:0000313" key="2">
    <source>
        <dbReference type="Proteomes" id="UP000029014"/>
    </source>
</evidence>
<proteinExistence type="predicted"/>
<name>A0A087BPL5_9BIFI</name>
<evidence type="ECO:0000313" key="1">
    <source>
        <dbReference type="EMBL" id="KFI72965.1"/>
    </source>
</evidence>
<reference evidence="1 2" key="1">
    <citation type="submission" date="2014-03" db="EMBL/GenBank/DDBJ databases">
        <title>Genomics of Bifidobacteria.</title>
        <authorList>
            <person name="Ventura M."/>
            <person name="Milani C."/>
            <person name="Lugli G.A."/>
        </authorList>
    </citation>
    <scope>NUCLEOTIDE SEQUENCE [LARGE SCALE GENOMIC DNA]</scope>
    <source>
        <strain evidence="1 2">LMG 11592</strain>
    </source>
</reference>
<dbReference type="Proteomes" id="UP000029014">
    <property type="component" value="Unassembled WGS sequence"/>
</dbReference>
<keyword evidence="2" id="KW-1185">Reference proteome</keyword>
<sequence>MQVLNEAQAQNLAETLVRQQGDKLLGFDRMYGKQYIYNVLPKEAASVDDCIGPPTLVLVSANGSARYATPSEQERYITGKLV</sequence>